<organism evidence="2 3">
    <name type="scientific">Symbiodinium natans</name>
    <dbReference type="NCBI Taxonomy" id="878477"/>
    <lineage>
        <taxon>Eukaryota</taxon>
        <taxon>Sar</taxon>
        <taxon>Alveolata</taxon>
        <taxon>Dinophyceae</taxon>
        <taxon>Suessiales</taxon>
        <taxon>Symbiodiniaceae</taxon>
        <taxon>Symbiodinium</taxon>
    </lineage>
</organism>
<dbReference type="Proteomes" id="UP000604046">
    <property type="component" value="Unassembled WGS sequence"/>
</dbReference>
<evidence type="ECO:0000259" key="1">
    <source>
        <dbReference type="Pfam" id="PF14252"/>
    </source>
</evidence>
<dbReference type="InterPro" id="IPR025592">
    <property type="entry name" value="DUF4347"/>
</dbReference>
<name>A0A812R4E2_9DINO</name>
<sequence>MAKHGSKEWAIKDLNEPSYVKKSPDDPGCDLSMSAFEKYVCRNDVARYCTLMFDFHCAIPEMGNLSTLCTQLAHLEYEGLPPHLRPPADLPNGCVLSYIIVNNQDGTMNVLRVFKFAEIVAVQKARNICTGHFAIPASRNGPWAWLKAIYSLLDRLPGHHVPRLQLVEKARVLDAANEAIAEAVADIHKERTWKAASEDLKPKLSAKKYAGEKTLLWISDGILSWPIAANAAKEGVLQMWYASTEQHTLWDDIVAAMTAAEVPEGSFTHVGWMFHGTEMTGEYKEQNLKFLAALKPYLAEGARVDILACEMVAGPTGLQVFKELEQESGINLAASTDLTGNSAAGGNWILETDGVDVKGVYFTDAINEFSETLLGFAMHRKITRRARRGRR</sequence>
<accession>A0A812R4E2</accession>
<evidence type="ECO:0000313" key="2">
    <source>
        <dbReference type="EMBL" id="CAE7420646.1"/>
    </source>
</evidence>
<gene>
    <name evidence="2" type="primary">Herc4</name>
    <name evidence="2" type="ORF">SNAT2548_LOCUS22882</name>
</gene>
<dbReference type="EMBL" id="CAJNDS010002301">
    <property type="protein sequence ID" value="CAE7420646.1"/>
    <property type="molecule type" value="Genomic_DNA"/>
</dbReference>
<dbReference type="Pfam" id="PF14252">
    <property type="entry name" value="DUF4347"/>
    <property type="match status" value="1"/>
</dbReference>
<feature type="domain" description="DUF4347" evidence="1">
    <location>
        <begin position="283"/>
        <end position="371"/>
    </location>
</feature>
<reference evidence="2" key="1">
    <citation type="submission" date="2021-02" db="EMBL/GenBank/DDBJ databases">
        <authorList>
            <person name="Dougan E. K."/>
            <person name="Rhodes N."/>
            <person name="Thang M."/>
            <person name="Chan C."/>
        </authorList>
    </citation>
    <scope>NUCLEOTIDE SEQUENCE</scope>
</reference>
<proteinExistence type="predicted"/>
<dbReference type="OrthoDB" id="410262at2759"/>
<dbReference type="AlphaFoldDB" id="A0A812R4E2"/>
<protein>
    <submittedName>
        <fullName evidence="2">Herc4 protein</fullName>
    </submittedName>
</protein>
<evidence type="ECO:0000313" key="3">
    <source>
        <dbReference type="Proteomes" id="UP000604046"/>
    </source>
</evidence>
<keyword evidence="3" id="KW-1185">Reference proteome</keyword>
<comment type="caution">
    <text evidence="2">The sequence shown here is derived from an EMBL/GenBank/DDBJ whole genome shotgun (WGS) entry which is preliminary data.</text>
</comment>